<evidence type="ECO:0000256" key="13">
    <source>
        <dbReference type="ARBA" id="ARBA00023319"/>
    </source>
</evidence>
<feature type="compositionally biased region" description="Low complexity" evidence="18">
    <location>
        <begin position="268"/>
        <end position="280"/>
    </location>
</feature>
<dbReference type="FunFam" id="2.10.25.10:FF:000116">
    <property type="entry name" value="pro-neuregulin-2, membrane-bound isoform"/>
    <property type="match status" value="1"/>
</dbReference>
<dbReference type="GO" id="GO:0005886">
    <property type="term" value="C:plasma membrane"/>
    <property type="evidence" value="ECO:0007669"/>
    <property type="project" value="UniProtKB-SubCell"/>
</dbReference>
<dbReference type="PROSITE" id="PS00022">
    <property type="entry name" value="EGF_1"/>
    <property type="match status" value="1"/>
</dbReference>
<dbReference type="Pfam" id="PF07679">
    <property type="entry name" value="I-set"/>
    <property type="match status" value="1"/>
</dbReference>
<dbReference type="SMART" id="SM00409">
    <property type="entry name" value="IG"/>
    <property type="match status" value="1"/>
</dbReference>
<feature type="region of interest" description="Disordered" evidence="18">
    <location>
        <begin position="518"/>
        <end position="582"/>
    </location>
</feature>
<evidence type="ECO:0000313" key="22">
    <source>
        <dbReference type="EMBL" id="NXQ86836.1"/>
    </source>
</evidence>
<dbReference type="OrthoDB" id="6127080at2759"/>
<comment type="function">
    <text evidence="14">Direct ligand for ERBB3 and ERBB4 tyrosine kinase receptors. Concomitantly recruits ERBB1 and ERBB2 coreceptors, resulting in ligand-stimulated tyrosine phosphorylation and activation of the ERBB receptors. May also promote the heterodimerization with the EGF receptor.</text>
</comment>
<keyword evidence="6 17" id="KW-0245">EGF-like domain</keyword>
<feature type="disulfide bond" evidence="17">
    <location>
        <begin position="119"/>
        <end position="136"/>
    </location>
</feature>
<evidence type="ECO:0000256" key="7">
    <source>
        <dbReference type="ARBA" id="ARBA00022692"/>
    </source>
</evidence>
<dbReference type="SMART" id="SM00408">
    <property type="entry name" value="IGc2"/>
    <property type="match status" value="1"/>
</dbReference>
<dbReference type="PROSITE" id="PS50835">
    <property type="entry name" value="IG_LIKE"/>
    <property type="match status" value="1"/>
</dbReference>
<dbReference type="InterPro" id="IPR036179">
    <property type="entry name" value="Ig-like_dom_sf"/>
</dbReference>
<feature type="region of interest" description="Disordered" evidence="18">
    <location>
        <begin position="266"/>
        <end position="308"/>
    </location>
</feature>
<keyword evidence="5" id="KW-0964">Secreted</keyword>
<evidence type="ECO:0000256" key="17">
    <source>
        <dbReference type="PROSITE-ProRule" id="PRU00076"/>
    </source>
</evidence>
<protein>
    <recommendedName>
        <fullName evidence="16">Pro-neuregulin-2, membrane-bound isoform</fullName>
    </recommendedName>
</protein>
<feature type="domain" description="EGF-like" evidence="20">
    <location>
        <begin position="107"/>
        <end position="148"/>
    </location>
</feature>
<feature type="region of interest" description="Disordered" evidence="18">
    <location>
        <begin position="476"/>
        <end position="499"/>
    </location>
</feature>
<evidence type="ECO:0000256" key="15">
    <source>
        <dbReference type="ARBA" id="ARBA00065723"/>
    </source>
</evidence>
<keyword evidence="7 19" id="KW-0812">Transmembrane</keyword>
<comment type="subunit">
    <text evidence="15">Interacts with ERBB3 and ERBB4.</text>
</comment>
<evidence type="ECO:0000256" key="11">
    <source>
        <dbReference type="ARBA" id="ARBA00023157"/>
    </source>
</evidence>
<dbReference type="Gene3D" id="2.10.25.10">
    <property type="entry name" value="Laminin"/>
    <property type="match status" value="1"/>
</dbReference>
<comment type="caution">
    <text evidence="22">The sequence shown here is derived from an EMBL/GenBank/DDBJ whole genome shotgun (WGS) entry which is preliminary data.</text>
</comment>
<comment type="similarity">
    <text evidence="3">Belongs to the neuregulin family.</text>
</comment>
<dbReference type="PANTHER" id="PTHR11100:SF20">
    <property type="entry name" value="PRO-NEUREGULIN-2, MEMBRANE-BOUND ISOFORM"/>
    <property type="match status" value="1"/>
</dbReference>
<dbReference type="SUPFAM" id="SSF57196">
    <property type="entry name" value="EGF/Laminin"/>
    <property type="match status" value="1"/>
</dbReference>
<feature type="compositionally biased region" description="Polar residues" evidence="18">
    <location>
        <begin position="527"/>
        <end position="536"/>
    </location>
</feature>
<evidence type="ECO:0000256" key="4">
    <source>
        <dbReference type="ARBA" id="ARBA00022475"/>
    </source>
</evidence>
<dbReference type="Gene3D" id="2.60.40.10">
    <property type="entry name" value="Immunoglobulins"/>
    <property type="match status" value="1"/>
</dbReference>
<dbReference type="Proteomes" id="UP000567826">
    <property type="component" value="Unassembled WGS sequence"/>
</dbReference>
<dbReference type="InterPro" id="IPR007110">
    <property type="entry name" value="Ig-like_dom"/>
</dbReference>
<feature type="non-terminal residue" evidence="22">
    <location>
        <position position="582"/>
    </location>
</feature>
<evidence type="ECO:0000259" key="20">
    <source>
        <dbReference type="PROSITE" id="PS50026"/>
    </source>
</evidence>
<keyword evidence="23" id="KW-1185">Reference proteome</keyword>
<feature type="transmembrane region" description="Helical" evidence="19">
    <location>
        <begin position="180"/>
        <end position="201"/>
    </location>
</feature>
<feature type="disulfide bond" evidence="17">
    <location>
        <begin position="138"/>
        <end position="147"/>
    </location>
</feature>
<keyword evidence="10 19" id="KW-0472">Membrane</keyword>
<evidence type="ECO:0000259" key="21">
    <source>
        <dbReference type="PROSITE" id="PS50835"/>
    </source>
</evidence>
<evidence type="ECO:0000256" key="5">
    <source>
        <dbReference type="ARBA" id="ARBA00022525"/>
    </source>
</evidence>
<dbReference type="InterPro" id="IPR002154">
    <property type="entry name" value="Neuregulin_C"/>
</dbReference>
<comment type="subcellular location">
    <subcellularLocation>
        <location evidence="1">Cell membrane</location>
        <topology evidence="1">Single-pass type I membrane protein</topology>
    </subcellularLocation>
    <subcellularLocation>
        <location evidence="2">Secreted</location>
    </subcellularLocation>
</comment>
<dbReference type="FunFam" id="2.60.40.10:FF:000354">
    <property type="entry name" value="Pro-neuregulin-2, membrane-bound isoform"/>
    <property type="match status" value="1"/>
</dbReference>
<dbReference type="GO" id="GO:0035556">
    <property type="term" value="P:intracellular signal transduction"/>
    <property type="evidence" value="ECO:0007669"/>
    <property type="project" value="TreeGrafter"/>
</dbReference>
<gene>
    <name evidence="22" type="primary">Nrg2</name>
    <name evidence="22" type="ORF">NYCGRA_R12960</name>
</gene>
<dbReference type="InterPro" id="IPR003599">
    <property type="entry name" value="Ig_sub"/>
</dbReference>
<name>A0A7L2GJE3_NYCGR</name>
<evidence type="ECO:0000256" key="12">
    <source>
        <dbReference type="ARBA" id="ARBA00023180"/>
    </source>
</evidence>
<dbReference type="InterPro" id="IPR057911">
    <property type="entry name" value="NRG2_Ig-like"/>
</dbReference>
<evidence type="ECO:0000256" key="8">
    <source>
        <dbReference type="ARBA" id="ARBA00022989"/>
    </source>
</evidence>
<dbReference type="Pfam" id="PF02158">
    <property type="entry name" value="Neuregulin"/>
    <property type="match status" value="1"/>
</dbReference>
<dbReference type="EMBL" id="VWYG01015106">
    <property type="protein sequence ID" value="NXQ86836.1"/>
    <property type="molecule type" value="Genomic_DNA"/>
</dbReference>
<accession>A0A7L2GJE3</accession>
<dbReference type="InterPro" id="IPR003598">
    <property type="entry name" value="Ig_sub2"/>
</dbReference>
<dbReference type="CDD" id="cd05750">
    <property type="entry name" value="Ig_Pro_neuregulin"/>
    <property type="match status" value="1"/>
</dbReference>
<keyword evidence="9" id="KW-0339">Growth factor</keyword>
<evidence type="ECO:0000256" key="2">
    <source>
        <dbReference type="ARBA" id="ARBA00004613"/>
    </source>
</evidence>
<evidence type="ECO:0000256" key="1">
    <source>
        <dbReference type="ARBA" id="ARBA00004251"/>
    </source>
</evidence>
<evidence type="ECO:0000256" key="18">
    <source>
        <dbReference type="SAM" id="MobiDB-lite"/>
    </source>
</evidence>
<evidence type="ECO:0000256" key="9">
    <source>
        <dbReference type="ARBA" id="ARBA00023030"/>
    </source>
</evidence>
<dbReference type="PROSITE" id="PS50026">
    <property type="entry name" value="EGF_3"/>
    <property type="match status" value="1"/>
</dbReference>
<dbReference type="GO" id="GO:0008083">
    <property type="term" value="F:growth factor activity"/>
    <property type="evidence" value="ECO:0007669"/>
    <property type="project" value="UniProtKB-KW"/>
</dbReference>
<dbReference type="AlphaFoldDB" id="A0A7L2GJE3"/>
<feature type="compositionally biased region" description="Basic residues" evidence="18">
    <location>
        <begin position="485"/>
        <end position="499"/>
    </location>
</feature>
<proteinExistence type="inferred from homology"/>
<dbReference type="GO" id="GO:0007399">
    <property type="term" value="P:nervous system development"/>
    <property type="evidence" value="ECO:0007669"/>
    <property type="project" value="InterPro"/>
</dbReference>
<evidence type="ECO:0000313" key="23">
    <source>
        <dbReference type="Proteomes" id="UP000567826"/>
    </source>
</evidence>
<evidence type="ECO:0000256" key="3">
    <source>
        <dbReference type="ARBA" id="ARBA00008216"/>
    </source>
</evidence>
<evidence type="ECO:0000256" key="6">
    <source>
        <dbReference type="ARBA" id="ARBA00022536"/>
    </source>
</evidence>
<feature type="domain" description="Ig-like" evidence="21">
    <location>
        <begin position="3"/>
        <end position="98"/>
    </location>
</feature>
<dbReference type="PROSITE" id="PS01186">
    <property type="entry name" value="EGF_2"/>
    <property type="match status" value="1"/>
</dbReference>
<feature type="compositionally biased region" description="Basic and acidic residues" evidence="18">
    <location>
        <begin position="288"/>
        <end position="301"/>
    </location>
</feature>
<evidence type="ECO:0000256" key="14">
    <source>
        <dbReference type="ARBA" id="ARBA00058865"/>
    </source>
</evidence>
<comment type="caution">
    <text evidence="17">Lacks conserved residue(s) required for the propagation of feature annotation.</text>
</comment>
<keyword evidence="4" id="KW-1003">Cell membrane</keyword>
<organism evidence="22 23">
    <name type="scientific">Nyctibius grandis</name>
    <name type="common">Great potoo</name>
    <dbReference type="NCBI Taxonomy" id="48427"/>
    <lineage>
        <taxon>Eukaryota</taxon>
        <taxon>Metazoa</taxon>
        <taxon>Chordata</taxon>
        <taxon>Craniata</taxon>
        <taxon>Vertebrata</taxon>
        <taxon>Euteleostomi</taxon>
        <taxon>Archelosauria</taxon>
        <taxon>Archosauria</taxon>
        <taxon>Dinosauria</taxon>
        <taxon>Saurischia</taxon>
        <taxon>Theropoda</taxon>
        <taxon>Coelurosauria</taxon>
        <taxon>Aves</taxon>
        <taxon>Neognathae</taxon>
        <taxon>Neoaves</taxon>
        <taxon>Strisores</taxon>
        <taxon>Caprimulgiformes</taxon>
        <taxon>Nyctibiidae</taxon>
        <taxon>Nyctibius</taxon>
    </lineage>
</organism>
<sequence length="582" mass="65129">VPPKLKKLKSPNVHVGEKISLKCEATAGNPQPSYKWFKDGKELKKSKDIRIKYGNGKKISRLQFNKVKLEDAGEYSCEAENVLGKDTAKGSLNVKSVTTTLSSWSGHARKCNETAKSYCVNGGVCYYIEGINQLSCKCPNGFFGQRCLEKLPLRLYMPDPKRKHLGFELKEAEELYQKRVLTITGICVALLVVGIVCVVAYCKTKKQRKQMHNHLRQNMCPAHQNRSLANGPSHPRLDPEEIQMADYISKNVSATEHVIRRETETTFSGSHSCSPSHHCSTATPTSSQRHESHTWSLERTESLTSDSQSGIMLSSVGTSKCNSPACVEARARRGAAFCIEDSRRPMTQYRDSVDSLRDSPHSERYVSALTTPARLSPVDFHYSMAAQVPTFEITSPNSAHAVSLPPAAPISFRVEEQQPLLRRYQLPFQDTQRYDSYYQRKTYLNDSVGSLPSSPFRITEDDEYETTQEYVTALEQPKKTASSNRRWKKSKLNGHVPHRARAVRDSFSLSSASYSESDEELVAESTPFLSTQNNEAAHTESPPPHRPGDSRTHYPCSRHSAHGESRRSSLPHTAPKPDPGPL</sequence>
<dbReference type="InterPro" id="IPR013098">
    <property type="entry name" value="Ig_I-set"/>
</dbReference>
<reference evidence="22 23" key="1">
    <citation type="submission" date="2019-09" db="EMBL/GenBank/DDBJ databases">
        <title>Bird 10,000 Genomes (B10K) Project - Family phase.</title>
        <authorList>
            <person name="Zhang G."/>
        </authorList>
    </citation>
    <scope>NUCLEOTIDE SEQUENCE [LARGE SCALE GENOMIC DNA]</scope>
    <source>
        <strain evidence="22">B10K-DU-001-56</strain>
        <tissue evidence="22">Muscle</tissue>
    </source>
</reference>
<evidence type="ECO:0000256" key="16">
    <source>
        <dbReference type="ARBA" id="ARBA00068573"/>
    </source>
</evidence>
<evidence type="ECO:0000256" key="19">
    <source>
        <dbReference type="SAM" id="Phobius"/>
    </source>
</evidence>
<feature type="non-terminal residue" evidence="22">
    <location>
        <position position="1"/>
    </location>
</feature>
<keyword evidence="13" id="KW-0393">Immunoglobulin domain</keyword>
<evidence type="ECO:0000256" key="10">
    <source>
        <dbReference type="ARBA" id="ARBA00023136"/>
    </source>
</evidence>
<dbReference type="InterPro" id="IPR013783">
    <property type="entry name" value="Ig-like_fold"/>
</dbReference>
<keyword evidence="12" id="KW-0325">Glycoprotein</keyword>
<keyword evidence="8 19" id="KW-1133">Transmembrane helix</keyword>
<dbReference type="InterPro" id="IPR000742">
    <property type="entry name" value="EGF"/>
</dbReference>
<dbReference type="SUPFAM" id="SSF48726">
    <property type="entry name" value="Immunoglobulin"/>
    <property type="match status" value="1"/>
</dbReference>
<dbReference type="InterPro" id="IPR040180">
    <property type="entry name" value="Neuregulin"/>
</dbReference>
<dbReference type="GO" id="GO:0005615">
    <property type="term" value="C:extracellular space"/>
    <property type="evidence" value="ECO:0007669"/>
    <property type="project" value="TreeGrafter"/>
</dbReference>
<dbReference type="PANTHER" id="PTHR11100">
    <property type="entry name" value="HEREGULIN-NEUREGULIN FAMILY MEMBER"/>
    <property type="match status" value="1"/>
</dbReference>
<keyword evidence="11 17" id="KW-1015">Disulfide bond</keyword>
<dbReference type="GO" id="GO:0048513">
    <property type="term" value="P:animal organ development"/>
    <property type="evidence" value="ECO:0007669"/>
    <property type="project" value="TreeGrafter"/>
</dbReference>